<dbReference type="AlphaFoldDB" id="A0A562TFK9"/>
<accession>A0A562TFK9</accession>
<dbReference type="OrthoDB" id="745212at2"/>
<reference evidence="2 3" key="1">
    <citation type="journal article" date="2013" name="Stand. Genomic Sci.">
        <title>Genomic Encyclopedia of Type Strains, Phase I: The one thousand microbial genomes (KMG-I) project.</title>
        <authorList>
            <person name="Kyrpides N.C."/>
            <person name="Woyke T."/>
            <person name="Eisen J.A."/>
            <person name="Garrity G."/>
            <person name="Lilburn T.G."/>
            <person name="Beck B.J."/>
            <person name="Whitman W.B."/>
            <person name="Hugenholtz P."/>
            <person name="Klenk H.P."/>
        </authorList>
    </citation>
    <scope>NUCLEOTIDE SEQUENCE [LARGE SCALE GENOMIC DNA]</scope>
    <source>
        <strain evidence="2 3">DSM 13484</strain>
    </source>
</reference>
<dbReference type="EMBL" id="VLLG01000002">
    <property type="protein sequence ID" value="TWI92054.1"/>
    <property type="molecule type" value="Genomic_DNA"/>
</dbReference>
<dbReference type="InterPro" id="IPR050445">
    <property type="entry name" value="Bact_polysacc_biosynth/exp"/>
</dbReference>
<evidence type="ECO:0000313" key="2">
    <source>
        <dbReference type="EMBL" id="TWI92054.1"/>
    </source>
</evidence>
<dbReference type="PANTHER" id="PTHR32309">
    <property type="entry name" value="TYROSINE-PROTEIN KINASE"/>
    <property type="match status" value="1"/>
</dbReference>
<keyword evidence="3" id="KW-1185">Reference proteome</keyword>
<keyword evidence="1" id="KW-0472">Membrane</keyword>
<proteinExistence type="predicted"/>
<feature type="transmembrane region" description="Helical" evidence="1">
    <location>
        <begin position="332"/>
        <end position="353"/>
    </location>
</feature>
<keyword evidence="1" id="KW-1133">Transmembrane helix</keyword>
<name>A0A562TFK9_CHIJA</name>
<keyword evidence="1" id="KW-0812">Transmembrane</keyword>
<organism evidence="2 3">
    <name type="scientific">Chitinophaga japonensis</name>
    <name type="common">Flexibacter japonensis</name>
    <dbReference type="NCBI Taxonomy" id="104662"/>
    <lineage>
        <taxon>Bacteria</taxon>
        <taxon>Pseudomonadati</taxon>
        <taxon>Bacteroidota</taxon>
        <taxon>Chitinophagia</taxon>
        <taxon>Chitinophagales</taxon>
        <taxon>Chitinophagaceae</taxon>
        <taxon>Chitinophaga</taxon>
    </lineage>
</organism>
<dbReference type="RefSeq" id="WP_145711266.1">
    <property type="nucleotide sequence ID" value="NZ_BAAAFY010000001.1"/>
</dbReference>
<protein>
    <submittedName>
        <fullName evidence="2">Subunit length determinant protein</fullName>
    </submittedName>
</protein>
<comment type="caution">
    <text evidence="2">The sequence shown here is derived from an EMBL/GenBank/DDBJ whole genome shotgun (WGS) entry which is preliminary data.</text>
</comment>
<dbReference type="PANTHER" id="PTHR32309:SF31">
    <property type="entry name" value="CAPSULAR EXOPOLYSACCHARIDE FAMILY"/>
    <property type="match status" value="1"/>
</dbReference>
<feature type="transmembrane region" description="Helical" evidence="1">
    <location>
        <begin position="36"/>
        <end position="56"/>
    </location>
</feature>
<evidence type="ECO:0000313" key="3">
    <source>
        <dbReference type="Proteomes" id="UP000316778"/>
    </source>
</evidence>
<dbReference type="Proteomes" id="UP000316778">
    <property type="component" value="Unassembled WGS sequence"/>
</dbReference>
<sequence length="359" mass="40133">MESSTSFTPMQEDDTSLKHFILKTVEWIKYLWRKRLWLILAGVIGAVLGLFFSLATAPKYKATLSFVLEDSDSNPLGAYAGIASQFGINLGIGGSSGIFSGDNILEFLKSKLMIEKTLLLPVQVNGRKKTLADLYIEMNDLRKSWSRKKGLKNIHFPVSLKRGKFSLQQDSILGVIHKDLLKENLTIVKPDKQLNFIVVECTTKNEVFSKNFVEKLVNEATIFYVKTKTQRSQSTIDRLQGKADSIEALLNQKTYSVASAQDMNLNPARNLARVSTEVAARDKYVLQTIYAEVLKNLEISKMAMAQESPIIQIVDIPTLPLERKKLGILPGMLLGGFLGVFLLILGISSLQAYRKIITQ</sequence>
<evidence type="ECO:0000256" key="1">
    <source>
        <dbReference type="SAM" id="Phobius"/>
    </source>
</evidence>
<gene>
    <name evidence="2" type="ORF">LX66_1436</name>
</gene>